<feature type="transmembrane region" description="Helical" evidence="1">
    <location>
        <begin position="48"/>
        <end position="68"/>
    </location>
</feature>
<dbReference type="RefSeq" id="WP_059212086.1">
    <property type="nucleotide sequence ID" value="NZ_KQ948693.1"/>
</dbReference>
<gene>
    <name evidence="2" type="ORF">AQJ46_50325</name>
</gene>
<sequence length="86" mass="9205">MRRRLICRIGRRGASLLLLGSLVGLYGAGQLADPLPDTRGVRLRLALAPMAWSSTWIAAGLIAVACAFRRDNDWPGFAALTAVAMP</sequence>
<keyword evidence="1" id="KW-1133">Transmembrane helix</keyword>
<keyword evidence="1" id="KW-0472">Membrane</keyword>
<keyword evidence="1" id="KW-0812">Transmembrane</keyword>
<organism evidence="2 3">
    <name type="scientific">Streptomyces canus</name>
    <dbReference type="NCBI Taxonomy" id="58343"/>
    <lineage>
        <taxon>Bacteria</taxon>
        <taxon>Bacillati</taxon>
        <taxon>Actinomycetota</taxon>
        <taxon>Actinomycetes</taxon>
        <taxon>Kitasatosporales</taxon>
        <taxon>Streptomycetaceae</taxon>
        <taxon>Streptomyces</taxon>
        <taxon>Streptomyces aurantiacus group</taxon>
    </lineage>
</organism>
<proteinExistence type="predicted"/>
<evidence type="ECO:0000256" key="1">
    <source>
        <dbReference type="SAM" id="Phobius"/>
    </source>
</evidence>
<dbReference type="AlphaFoldDB" id="A0A101RJV9"/>
<protein>
    <submittedName>
        <fullName evidence="2">Uncharacterized protein</fullName>
    </submittedName>
</protein>
<evidence type="ECO:0000313" key="2">
    <source>
        <dbReference type="EMBL" id="KUN53480.1"/>
    </source>
</evidence>
<dbReference type="Proteomes" id="UP000053669">
    <property type="component" value="Unassembled WGS sequence"/>
</dbReference>
<dbReference type="EMBL" id="LMWU01000086">
    <property type="protein sequence ID" value="KUN53480.1"/>
    <property type="molecule type" value="Genomic_DNA"/>
</dbReference>
<evidence type="ECO:0000313" key="3">
    <source>
        <dbReference type="Proteomes" id="UP000053669"/>
    </source>
</evidence>
<accession>A0A101RJV9</accession>
<comment type="caution">
    <text evidence="2">The sequence shown here is derived from an EMBL/GenBank/DDBJ whole genome shotgun (WGS) entry which is preliminary data.</text>
</comment>
<reference evidence="2 3" key="1">
    <citation type="submission" date="2015-10" db="EMBL/GenBank/DDBJ databases">
        <title>Draft genome sequence of Streptomyces canus DSM 40017, type strain for the species Streptomyces canus.</title>
        <authorList>
            <person name="Ruckert C."/>
            <person name="Winkler A."/>
            <person name="Kalinowski J."/>
            <person name="Kampfer P."/>
            <person name="Glaeser S."/>
        </authorList>
    </citation>
    <scope>NUCLEOTIDE SEQUENCE [LARGE SCALE GENOMIC DNA]</scope>
    <source>
        <strain evidence="2 3">DSM 40017</strain>
    </source>
</reference>
<name>A0A101RJV9_9ACTN</name>